<keyword evidence="3" id="KW-1185">Reference proteome</keyword>
<sequence length="231" mass="25858">MNTFAGENKPQRTFHNMAVRVIAILESHFVNTIPEKTVESFEAEILIPMLEDDSISGEGLYNEIKTQSASQPIGDPEYAAMLVACAYYAQSLKASRDNDLGLAWSYMSDACYWAGVIQPIQTIYKLREDTIQATRINGASNAGKASAKKKYEASIDVAYRLAREMRPKEKGWKSRLHAAKTIKDKVRAFSIENKDSTTPLSEHEVLNTVYGWLDNMPDAAELFPKKPKKSS</sequence>
<name>A0AAP5ENA2_9BURK</name>
<gene>
    <name evidence="2" type="ORF">NIE36_16105</name>
    <name evidence="1" type="ORF">OSB80_16145</name>
</gene>
<proteinExistence type="predicted"/>
<dbReference type="Proteomes" id="UP001242288">
    <property type="component" value="Unassembled WGS sequence"/>
</dbReference>
<dbReference type="RefSeq" id="WP_266258441.1">
    <property type="nucleotide sequence ID" value="NZ_JAMXWF010000011.1"/>
</dbReference>
<dbReference type="EMBL" id="JAPKHW010000011">
    <property type="protein sequence ID" value="MCX4146887.1"/>
    <property type="molecule type" value="Genomic_DNA"/>
</dbReference>
<accession>A0AAP5ENA2</accession>
<dbReference type="Proteomes" id="UP001209412">
    <property type="component" value="Unassembled WGS sequence"/>
</dbReference>
<evidence type="ECO:0000313" key="3">
    <source>
        <dbReference type="Proteomes" id="UP001209412"/>
    </source>
</evidence>
<evidence type="ECO:0000313" key="4">
    <source>
        <dbReference type="Proteomes" id="UP001242288"/>
    </source>
</evidence>
<organism evidence="2 4">
    <name type="scientific">Paraburkholderia madseniana</name>
    <dbReference type="NCBI Taxonomy" id="2599607"/>
    <lineage>
        <taxon>Bacteria</taxon>
        <taxon>Pseudomonadati</taxon>
        <taxon>Pseudomonadota</taxon>
        <taxon>Betaproteobacteria</taxon>
        <taxon>Burkholderiales</taxon>
        <taxon>Burkholderiaceae</taxon>
        <taxon>Paraburkholderia</taxon>
    </lineage>
</organism>
<dbReference type="AlphaFoldDB" id="A0AAP5ENA2"/>
<evidence type="ECO:0000313" key="2">
    <source>
        <dbReference type="EMBL" id="MDQ6408713.1"/>
    </source>
</evidence>
<reference evidence="2" key="1">
    <citation type="submission" date="2022-06" db="EMBL/GenBank/DDBJ databases">
        <title>PHB producers.</title>
        <authorList>
            <person name="Besaury L."/>
        </authorList>
    </citation>
    <scope>NUCLEOTIDE SEQUENCE</scope>
    <source>
        <strain evidence="2 3">SEWS6</strain>
    </source>
</reference>
<evidence type="ECO:0000313" key="1">
    <source>
        <dbReference type="EMBL" id="MCX4146887.1"/>
    </source>
</evidence>
<dbReference type="EMBL" id="JAMXWF010000011">
    <property type="protein sequence ID" value="MDQ6408713.1"/>
    <property type="molecule type" value="Genomic_DNA"/>
</dbReference>
<protein>
    <submittedName>
        <fullName evidence="2">Uncharacterized protein</fullName>
    </submittedName>
</protein>
<comment type="caution">
    <text evidence="2">The sequence shown here is derived from an EMBL/GenBank/DDBJ whole genome shotgun (WGS) entry which is preliminary data.</text>
</comment>